<proteinExistence type="predicted"/>
<organism evidence="3">
    <name type="scientific">Oryza glumipatula</name>
    <dbReference type="NCBI Taxonomy" id="40148"/>
    <lineage>
        <taxon>Eukaryota</taxon>
        <taxon>Viridiplantae</taxon>
        <taxon>Streptophyta</taxon>
        <taxon>Embryophyta</taxon>
        <taxon>Tracheophyta</taxon>
        <taxon>Spermatophyta</taxon>
        <taxon>Magnoliopsida</taxon>
        <taxon>Liliopsida</taxon>
        <taxon>Poales</taxon>
        <taxon>Poaceae</taxon>
        <taxon>BOP clade</taxon>
        <taxon>Oryzoideae</taxon>
        <taxon>Oryzeae</taxon>
        <taxon>Oryzinae</taxon>
        <taxon>Oryza</taxon>
    </lineage>
</organism>
<dbReference type="InterPro" id="IPR024593">
    <property type="entry name" value="DUF3444"/>
</dbReference>
<dbReference type="HOGENOM" id="CLU_004676_2_0_1"/>
<dbReference type="GO" id="GO:0005783">
    <property type="term" value="C:endoplasmic reticulum"/>
    <property type="evidence" value="ECO:0007669"/>
    <property type="project" value="UniProtKB-ARBA"/>
</dbReference>
<accession>A0A0E0AAI3</accession>
<name>A0A0E0AAI3_9ORYZ</name>
<dbReference type="eggNOG" id="ENOG502QS8C">
    <property type="taxonomic scope" value="Eukaryota"/>
</dbReference>
<feature type="compositionally biased region" description="Polar residues" evidence="1">
    <location>
        <begin position="461"/>
        <end position="470"/>
    </location>
</feature>
<dbReference type="STRING" id="40148.A0A0E0AAI3"/>
<protein>
    <recommendedName>
        <fullName evidence="2">J domain-containing protein</fullName>
    </recommendedName>
</protein>
<feature type="region of interest" description="Disordered" evidence="1">
    <location>
        <begin position="446"/>
        <end position="474"/>
    </location>
</feature>
<evidence type="ECO:0000259" key="2">
    <source>
        <dbReference type="PROSITE" id="PS50076"/>
    </source>
</evidence>
<evidence type="ECO:0000256" key="1">
    <source>
        <dbReference type="SAM" id="MobiDB-lite"/>
    </source>
</evidence>
<reference evidence="3" key="2">
    <citation type="submission" date="2018-05" db="EMBL/GenBank/DDBJ databases">
        <title>OgluRS3 (Oryza glumaepatula Reference Sequence Version 3).</title>
        <authorList>
            <person name="Zhang J."/>
            <person name="Kudrna D."/>
            <person name="Lee S."/>
            <person name="Talag J."/>
            <person name="Welchert J."/>
            <person name="Wing R.A."/>
        </authorList>
    </citation>
    <scope>NUCLEOTIDE SEQUENCE [LARGE SCALE GENOMIC DNA]</scope>
</reference>
<dbReference type="Gramene" id="OGLUM06G18450.1">
    <property type="protein sequence ID" value="OGLUM06G18450.1"/>
    <property type="gene ID" value="OGLUM06G18450"/>
</dbReference>
<dbReference type="PANTHER" id="PTHR47374:SF6">
    <property type="entry name" value="ENDOSOME ANTIGEN-LIKE PROTEIN, PUTATIVE (DUF3444)-RELATED"/>
    <property type="match status" value="1"/>
</dbReference>
<feature type="compositionally biased region" description="Polar residues" evidence="1">
    <location>
        <begin position="239"/>
        <end position="260"/>
    </location>
</feature>
<dbReference type="SMART" id="SM00271">
    <property type="entry name" value="DnaJ"/>
    <property type="match status" value="1"/>
</dbReference>
<feature type="region of interest" description="Disordered" evidence="1">
    <location>
        <begin position="229"/>
        <end position="266"/>
    </location>
</feature>
<dbReference type="Pfam" id="PF00226">
    <property type="entry name" value="DnaJ"/>
    <property type="match status" value="1"/>
</dbReference>
<feature type="compositionally biased region" description="Low complexity" evidence="1">
    <location>
        <begin position="318"/>
        <end position="328"/>
    </location>
</feature>
<dbReference type="InterPro" id="IPR036869">
    <property type="entry name" value="J_dom_sf"/>
</dbReference>
<dbReference type="PANTHER" id="PTHR47374">
    <property type="entry name" value="ENDOSOME ANTIGEN-LIKE PROTEIN, PUTATIVE (DUF3444)-RELATED"/>
    <property type="match status" value="1"/>
</dbReference>
<keyword evidence="4" id="KW-1185">Reference proteome</keyword>
<dbReference type="EnsemblPlants" id="OGLUM06G18450.1">
    <property type="protein sequence ID" value="OGLUM06G18450.1"/>
    <property type="gene ID" value="OGLUM06G18450"/>
</dbReference>
<dbReference type="Proteomes" id="UP000026961">
    <property type="component" value="Chromosome 6"/>
</dbReference>
<evidence type="ECO:0000313" key="4">
    <source>
        <dbReference type="Proteomes" id="UP000026961"/>
    </source>
</evidence>
<dbReference type="CDD" id="cd06257">
    <property type="entry name" value="DnaJ"/>
    <property type="match status" value="1"/>
</dbReference>
<feature type="domain" description="J" evidence="2">
    <location>
        <begin position="67"/>
        <end position="131"/>
    </location>
</feature>
<dbReference type="PRINTS" id="PR00625">
    <property type="entry name" value="JDOMAIN"/>
</dbReference>
<dbReference type="PROSITE" id="PS50076">
    <property type="entry name" value="DNAJ_2"/>
    <property type="match status" value="1"/>
</dbReference>
<dbReference type="SUPFAM" id="SSF46565">
    <property type="entry name" value="Chaperone J-domain"/>
    <property type="match status" value="1"/>
</dbReference>
<reference evidence="3" key="1">
    <citation type="submission" date="2015-04" db="UniProtKB">
        <authorList>
            <consortium name="EnsemblPlants"/>
        </authorList>
    </citation>
    <scope>IDENTIFICATION</scope>
</reference>
<dbReference type="Gene3D" id="1.10.287.110">
    <property type="entry name" value="DnaJ domain"/>
    <property type="match status" value="1"/>
</dbReference>
<dbReference type="Pfam" id="PF11926">
    <property type="entry name" value="DUF3444"/>
    <property type="match status" value="2"/>
</dbReference>
<feature type="region of interest" description="Disordered" evidence="1">
    <location>
        <begin position="292"/>
        <end position="422"/>
    </location>
</feature>
<evidence type="ECO:0000313" key="3">
    <source>
        <dbReference type="EnsemblPlants" id="OGLUM06G18450.1"/>
    </source>
</evidence>
<sequence>MDCNKDEAVKAKALAEKKMREKDFAGAKRMINKAQNLSKDVDSNISQMLTVCDIHCASATKVNGEIDWYGILQVPVTADDTLIKKQYRKLALLLHPDKNNFAGAEAAFKLVGEANMTLTDRSKRSVYDMKRNASVRIGSARVPYQQSRRTAPVRPTTTPVNLHNVHQSQQHKPSNPSDSQTFWTICPTCGMRYQYYLSILKKALRCQNCLKPFVALDLNEQAVPSGANQRSAGVWKSSGAPQNFPGSQANVGQQAQNSANPVHANFGSHNAHVETKRGADGNEAGGLKNKRKFAKATGNSSKASSVAGSKKRRKAMFESSESSASDTSTDSEEEIIEDGPAASNVGPDQHPRRSSRQKQEVKYNEDSDGDDTDCHGNGDDGFVSSPSLKRLRKGGLFHGGENNETKLNADTTGPGHDGPTNGVNNYNNTEDIERGSACAEQIKRETMSGGGNSAEKEKLSHSVSNNGLESNSDDAPNEVICADSEFFDFNQLRHVNQFKANQIWACYDSQSCMPRYYARITKVKHVPKFMLNFIWLEFDPKNKAEAAWSSGDLPVSCGRFKHGVSDTAKESSMFSHAIFYEKNKTRNSYEIYPRKGEVWALFKGWDIDWSADAEKHKNYEYEVVQVLSDLTSSTSIIVMPLVKIKGFVSLFIQSKEASPYVIPQDDTLRFSHCVPRHTMIGTEKEGIPEGAIELDPAALPLNFGVAFASVVPESCCSVKVQGSGAEHIGSSSGNNCHKGSVDVGESQHATCANTGFATRTTKAEINEHNARSAVEGTDDDEEPDDFAQAEVLYPESEFFEFSEIRSIHKFQPGQIWALYSDVDKFPNYYACIKSVDVKNNELQVRWLDACPQSEEERRLVREDLTVACGTFKISSFHGIQTYNGTEYLSHPVQAKPGRRNEYEIVPCQGDIWAVFKNWRTGWTAKDYKKCDYELVEIFGHTDSSIQVQLLRKVDGYRAVFMPDRREGAVKTIRKDEYPKFSHQIPCFHLTNERGGKLRGFLELDPLSVPEMFLFTESI</sequence>
<dbReference type="InterPro" id="IPR001623">
    <property type="entry name" value="DnaJ_domain"/>
</dbReference>
<dbReference type="AlphaFoldDB" id="A0A0E0AAI3"/>